<keyword evidence="1" id="KW-0812">Transmembrane</keyword>
<keyword evidence="1" id="KW-0472">Membrane</keyword>
<protein>
    <submittedName>
        <fullName evidence="2">Uncharacterized protein</fullName>
    </submittedName>
</protein>
<evidence type="ECO:0000313" key="2">
    <source>
        <dbReference type="EMBL" id="RNI37279.1"/>
    </source>
</evidence>
<keyword evidence="1" id="KW-1133">Transmembrane helix</keyword>
<keyword evidence="3" id="KW-1185">Reference proteome</keyword>
<dbReference type="Proteomes" id="UP000267223">
    <property type="component" value="Unassembled WGS sequence"/>
</dbReference>
<accession>A0A3M9NHJ6</accession>
<dbReference type="AlphaFoldDB" id="A0A3M9NHJ6"/>
<proteinExistence type="predicted"/>
<comment type="caution">
    <text evidence="2">The sequence shown here is derived from an EMBL/GenBank/DDBJ whole genome shotgun (WGS) entry which is preliminary data.</text>
</comment>
<evidence type="ECO:0000256" key="1">
    <source>
        <dbReference type="SAM" id="Phobius"/>
    </source>
</evidence>
<dbReference type="EMBL" id="RJJR01000005">
    <property type="protein sequence ID" value="RNI37279.1"/>
    <property type="molecule type" value="Genomic_DNA"/>
</dbReference>
<evidence type="ECO:0000313" key="3">
    <source>
        <dbReference type="Proteomes" id="UP000267223"/>
    </source>
</evidence>
<feature type="transmembrane region" description="Helical" evidence="1">
    <location>
        <begin position="23"/>
        <end position="45"/>
    </location>
</feature>
<reference evidence="2 3" key="1">
    <citation type="submission" date="2018-11" db="EMBL/GenBank/DDBJ databases">
        <title>Draft genome sequence of Ferruginibacter sp. BO-59.</title>
        <authorList>
            <person name="Im W.T."/>
        </authorList>
    </citation>
    <scope>NUCLEOTIDE SEQUENCE [LARGE SCALE GENOMIC DNA]</scope>
    <source>
        <strain evidence="2 3">BO-59</strain>
    </source>
</reference>
<sequence>MLLKCEIQFNPEIIFSRRFKIQVIFFINFFLVTFVKIRCLTAYTWRQKQKFKKQLKNENGIN</sequence>
<organism evidence="2 3">
    <name type="scientific">Hanamia caeni</name>
    <dbReference type="NCBI Taxonomy" id="2294116"/>
    <lineage>
        <taxon>Bacteria</taxon>
        <taxon>Pseudomonadati</taxon>
        <taxon>Bacteroidota</taxon>
        <taxon>Chitinophagia</taxon>
        <taxon>Chitinophagales</taxon>
        <taxon>Chitinophagaceae</taxon>
        <taxon>Hanamia</taxon>
    </lineage>
</organism>
<gene>
    <name evidence="2" type="ORF">EFY79_07720</name>
</gene>
<name>A0A3M9NHJ6_9BACT</name>